<proteinExistence type="predicted"/>
<dbReference type="Proteomes" id="UP000235388">
    <property type="component" value="Unassembled WGS sequence"/>
</dbReference>
<dbReference type="EMBL" id="PGCJ01000198">
    <property type="protein sequence ID" value="PLW39132.1"/>
    <property type="molecule type" value="Genomic_DNA"/>
</dbReference>
<evidence type="ECO:0000256" key="1">
    <source>
        <dbReference type="SAM" id="MobiDB-lite"/>
    </source>
</evidence>
<dbReference type="AlphaFoldDB" id="A0A2N5UN12"/>
<keyword evidence="4" id="KW-1185">Reference proteome</keyword>
<feature type="compositionally biased region" description="Low complexity" evidence="1">
    <location>
        <begin position="30"/>
        <end position="41"/>
    </location>
</feature>
<evidence type="ECO:0000313" key="5">
    <source>
        <dbReference type="Proteomes" id="UP000235392"/>
    </source>
</evidence>
<evidence type="ECO:0000313" key="3">
    <source>
        <dbReference type="EMBL" id="PLW39132.1"/>
    </source>
</evidence>
<reference evidence="4 5" key="1">
    <citation type="submission" date="2017-11" db="EMBL/GenBank/DDBJ databases">
        <title>De novo assembly and phasing of dikaryotic genomes from two isolates of Puccinia coronata f. sp. avenae, the causal agent of oat crown rust.</title>
        <authorList>
            <person name="Miller M.E."/>
            <person name="Zhang Y."/>
            <person name="Omidvar V."/>
            <person name="Sperschneider J."/>
            <person name="Schwessinger B."/>
            <person name="Raley C."/>
            <person name="Palmer J.M."/>
            <person name="Garnica D."/>
            <person name="Upadhyaya N."/>
            <person name="Rathjen J."/>
            <person name="Taylor J.M."/>
            <person name="Park R.F."/>
            <person name="Dodds P.N."/>
            <person name="Hirsch C.D."/>
            <person name="Kianian S.F."/>
            <person name="Figueroa M."/>
        </authorList>
    </citation>
    <scope>NUCLEOTIDE SEQUENCE [LARGE SCALE GENOMIC DNA]</scope>
    <source>
        <strain evidence="3">12NC29</strain>
        <strain evidence="2">12SD80</strain>
    </source>
</reference>
<protein>
    <submittedName>
        <fullName evidence="3">Uncharacterized protein</fullName>
    </submittedName>
</protein>
<organism evidence="3 4">
    <name type="scientific">Puccinia coronata f. sp. avenae</name>
    <dbReference type="NCBI Taxonomy" id="200324"/>
    <lineage>
        <taxon>Eukaryota</taxon>
        <taxon>Fungi</taxon>
        <taxon>Dikarya</taxon>
        <taxon>Basidiomycota</taxon>
        <taxon>Pucciniomycotina</taxon>
        <taxon>Pucciniomycetes</taxon>
        <taxon>Pucciniales</taxon>
        <taxon>Pucciniaceae</taxon>
        <taxon>Puccinia</taxon>
    </lineage>
</organism>
<accession>A0A2N5UN12</accession>
<comment type="caution">
    <text evidence="3">The sequence shown here is derived from an EMBL/GenBank/DDBJ whole genome shotgun (WGS) entry which is preliminary data.</text>
</comment>
<feature type="region of interest" description="Disordered" evidence="1">
    <location>
        <begin position="30"/>
        <end position="59"/>
    </location>
</feature>
<dbReference type="Proteomes" id="UP000235392">
    <property type="component" value="Unassembled WGS sequence"/>
</dbReference>
<gene>
    <name evidence="3" type="ORF">PCANC_12585</name>
    <name evidence="2" type="ORF">PCASD_15813</name>
</gene>
<dbReference type="EMBL" id="PGCI01000812">
    <property type="protein sequence ID" value="PLW14855.1"/>
    <property type="molecule type" value="Genomic_DNA"/>
</dbReference>
<sequence length="334" mass="36731">MSLPLPLVQFSACHNLDPSSLVLATPLPNPLAQSPASSQPSMTPLHSSPDVGTPQTRDSAAKSEERLISLIGNAANFSLEKLKETFHPAMARVLYEKAIERCSVESGIFLMPELTDLRIMGITISKEGQIIDGPFLIVEQEHLMISRLLSKEKSENPRLVRLAAEAAELTRTELNDTLPLQLRKTWYKHGMEECDDGSGSFALLEQTERRSGILINEDGLITKGPFRLIRQSFLKRIGPKIVAMKKANVTSTHPEEPLSKGEVNMVVDTFLKDGAVGGLTSNQQDQVFKQLEKYGFGGPFQLQYVDGPNGLVPADAITQEMQSHFPSLDVNSLL</sequence>
<name>A0A2N5UN12_9BASI</name>
<evidence type="ECO:0000313" key="2">
    <source>
        <dbReference type="EMBL" id="PLW14855.1"/>
    </source>
</evidence>
<evidence type="ECO:0000313" key="4">
    <source>
        <dbReference type="Proteomes" id="UP000235388"/>
    </source>
</evidence>